<keyword evidence="4" id="KW-1185">Reference proteome</keyword>
<sequence length="457" mass="50795">MTTVEKSRLWNAPTQTAPRETLDALHLERIRHLVGWAYENSPLHRRIYDAAGVKPADIRTWDDYHHKLPFTDKPHYVADQEASADGFGGIARGPETWQQYFHTTGTTGRFLNEAFTHYELHKAGSQYCYGLWDHGIRPSDSMYFCFDFGMWIGLWSFYWGARNLGLTIISGGGVSGVERVRQIMERRPTIVCGTPTYLLHLAEVARREGLDVRDAGVRMLAGGGEAGFSIPATRDQLKQAWGAEQVYDAYGVGEALFIGQSCNEWGGGVHVIEDVCHSYAVDPASGEPVTSSDAVGEHVLTSYTHFAQPFIKYRTHDLVRIDDAPDHGCGWTWKHMPGTVLGRADFMVTIRGVNVYPTAVENLIGEVAGLSNHYELHISRVDGMDRMLVKVEAAAPGADGAELGGRLGGYLRENLGVRLETEILEAGALPRYELKTRRIFDSRSADERPVVTLGEKL</sequence>
<evidence type="ECO:0000313" key="3">
    <source>
        <dbReference type="EMBL" id="QNG50259.1"/>
    </source>
</evidence>
<evidence type="ECO:0000313" key="4">
    <source>
        <dbReference type="Proteomes" id="UP000515728"/>
    </source>
</evidence>
<dbReference type="GO" id="GO:0016874">
    <property type="term" value="F:ligase activity"/>
    <property type="evidence" value="ECO:0007669"/>
    <property type="project" value="UniProtKB-KW"/>
</dbReference>
<name>A0A7G7MBU8_9PSEU</name>
<dbReference type="InterPro" id="IPR042099">
    <property type="entry name" value="ANL_N_sf"/>
</dbReference>
<evidence type="ECO:0000259" key="2">
    <source>
        <dbReference type="Pfam" id="PF14535"/>
    </source>
</evidence>
<dbReference type="Pfam" id="PF00501">
    <property type="entry name" value="AMP-binding"/>
    <property type="match status" value="1"/>
</dbReference>
<dbReference type="AlphaFoldDB" id="A0A7G7MBU8"/>
<dbReference type="PANTHER" id="PTHR43845:SF1">
    <property type="entry name" value="BLR5969 PROTEIN"/>
    <property type="match status" value="1"/>
</dbReference>
<protein>
    <submittedName>
        <fullName evidence="3">Phenylacetate--CoA ligase family protein</fullName>
    </submittedName>
</protein>
<dbReference type="PANTHER" id="PTHR43845">
    <property type="entry name" value="BLR5969 PROTEIN"/>
    <property type="match status" value="1"/>
</dbReference>
<reference evidence="3 4" key="1">
    <citation type="submission" date="2020-08" db="EMBL/GenBank/DDBJ databases">
        <authorList>
            <person name="Mo P."/>
        </authorList>
    </citation>
    <scope>NUCLEOTIDE SEQUENCE [LARGE SCALE GENOMIC DNA]</scope>
    <source>
        <strain evidence="3 4">CGMCC 4.1532</strain>
    </source>
</reference>
<dbReference type="RefSeq" id="WP_185717021.1">
    <property type="nucleotide sequence ID" value="NZ_BAAAWI010000001.1"/>
</dbReference>
<dbReference type="Gene3D" id="3.30.300.30">
    <property type="match status" value="1"/>
</dbReference>
<dbReference type="Pfam" id="PF14535">
    <property type="entry name" value="AMP-binding_C_2"/>
    <property type="match status" value="1"/>
</dbReference>
<dbReference type="Gene3D" id="3.40.50.12780">
    <property type="entry name" value="N-terminal domain of ligase-like"/>
    <property type="match status" value="1"/>
</dbReference>
<accession>A0A7G7MBU8</accession>
<keyword evidence="3" id="KW-0436">Ligase</keyword>
<dbReference type="InterPro" id="IPR045851">
    <property type="entry name" value="AMP-bd_C_sf"/>
</dbReference>
<dbReference type="KEGG" id="ppel:H6H00_18615"/>
<feature type="domain" description="AMP-dependent synthetase/ligase" evidence="1">
    <location>
        <begin position="101"/>
        <end position="262"/>
    </location>
</feature>
<dbReference type="SUPFAM" id="SSF56801">
    <property type="entry name" value="Acetyl-CoA synthetase-like"/>
    <property type="match status" value="1"/>
</dbReference>
<dbReference type="Proteomes" id="UP000515728">
    <property type="component" value="Chromosome"/>
</dbReference>
<proteinExistence type="predicted"/>
<gene>
    <name evidence="3" type="ORF">H6H00_18615</name>
</gene>
<dbReference type="InterPro" id="IPR000873">
    <property type="entry name" value="AMP-dep_synth/lig_dom"/>
</dbReference>
<dbReference type="EMBL" id="CP060131">
    <property type="protein sequence ID" value="QNG50259.1"/>
    <property type="molecule type" value="Genomic_DNA"/>
</dbReference>
<feature type="domain" description="AMP-dependent ligase C-terminal" evidence="2">
    <location>
        <begin position="352"/>
        <end position="443"/>
    </location>
</feature>
<evidence type="ECO:0000259" key="1">
    <source>
        <dbReference type="Pfam" id="PF00501"/>
    </source>
</evidence>
<organism evidence="3 4">
    <name type="scientific">Pseudonocardia petroleophila</name>
    <dbReference type="NCBI Taxonomy" id="37331"/>
    <lineage>
        <taxon>Bacteria</taxon>
        <taxon>Bacillati</taxon>
        <taxon>Actinomycetota</taxon>
        <taxon>Actinomycetes</taxon>
        <taxon>Pseudonocardiales</taxon>
        <taxon>Pseudonocardiaceae</taxon>
        <taxon>Pseudonocardia</taxon>
    </lineage>
</organism>
<dbReference type="InterPro" id="IPR028154">
    <property type="entry name" value="AMP-dep_Lig_C"/>
</dbReference>